<name>A0AAV7RRS8_PLEWA</name>
<keyword evidence="3" id="KW-1185">Reference proteome</keyword>
<protein>
    <submittedName>
        <fullName evidence="2">Uncharacterized protein</fullName>
    </submittedName>
</protein>
<dbReference type="AlphaFoldDB" id="A0AAV7RRS8"/>
<feature type="region of interest" description="Disordered" evidence="1">
    <location>
        <begin position="1"/>
        <end position="72"/>
    </location>
</feature>
<evidence type="ECO:0000256" key="1">
    <source>
        <dbReference type="SAM" id="MobiDB-lite"/>
    </source>
</evidence>
<feature type="compositionally biased region" description="Polar residues" evidence="1">
    <location>
        <begin position="35"/>
        <end position="45"/>
    </location>
</feature>
<proteinExistence type="predicted"/>
<organism evidence="2 3">
    <name type="scientific">Pleurodeles waltl</name>
    <name type="common">Iberian ribbed newt</name>
    <dbReference type="NCBI Taxonomy" id="8319"/>
    <lineage>
        <taxon>Eukaryota</taxon>
        <taxon>Metazoa</taxon>
        <taxon>Chordata</taxon>
        <taxon>Craniata</taxon>
        <taxon>Vertebrata</taxon>
        <taxon>Euteleostomi</taxon>
        <taxon>Amphibia</taxon>
        <taxon>Batrachia</taxon>
        <taxon>Caudata</taxon>
        <taxon>Salamandroidea</taxon>
        <taxon>Salamandridae</taxon>
        <taxon>Pleurodelinae</taxon>
        <taxon>Pleurodeles</taxon>
    </lineage>
</organism>
<sequence length="72" mass="8227">MRVGRELEVTRWRLPGTPGPGRPGEHPWASPRLTEGNTGPRSNLTDPRRAERRKKQADGQCWRRWPGTAKTL</sequence>
<feature type="compositionally biased region" description="Basic and acidic residues" evidence="1">
    <location>
        <begin position="1"/>
        <end position="11"/>
    </location>
</feature>
<evidence type="ECO:0000313" key="3">
    <source>
        <dbReference type="Proteomes" id="UP001066276"/>
    </source>
</evidence>
<gene>
    <name evidence="2" type="ORF">NDU88_006334</name>
</gene>
<dbReference type="Proteomes" id="UP001066276">
    <property type="component" value="Chromosome 5"/>
</dbReference>
<comment type="caution">
    <text evidence="2">The sequence shown here is derived from an EMBL/GenBank/DDBJ whole genome shotgun (WGS) entry which is preliminary data.</text>
</comment>
<dbReference type="EMBL" id="JANPWB010000009">
    <property type="protein sequence ID" value="KAJ1153575.1"/>
    <property type="molecule type" value="Genomic_DNA"/>
</dbReference>
<accession>A0AAV7RRS8</accession>
<reference evidence="2" key="1">
    <citation type="journal article" date="2022" name="bioRxiv">
        <title>Sequencing and chromosome-scale assembly of the giantPleurodeles waltlgenome.</title>
        <authorList>
            <person name="Brown T."/>
            <person name="Elewa A."/>
            <person name="Iarovenko S."/>
            <person name="Subramanian E."/>
            <person name="Araus A.J."/>
            <person name="Petzold A."/>
            <person name="Susuki M."/>
            <person name="Suzuki K.-i.T."/>
            <person name="Hayashi T."/>
            <person name="Toyoda A."/>
            <person name="Oliveira C."/>
            <person name="Osipova E."/>
            <person name="Leigh N.D."/>
            <person name="Simon A."/>
            <person name="Yun M.H."/>
        </authorList>
    </citation>
    <scope>NUCLEOTIDE SEQUENCE</scope>
    <source>
        <strain evidence="2">20211129_DDA</strain>
        <tissue evidence="2">Liver</tissue>
    </source>
</reference>
<evidence type="ECO:0000313" key="2">
    <source>
        <dbReference type="EMBL" id="KAJ1153575.1"/>
    </source>
</evidence>